<comment type="subcellular location">
    <subcellularLocation>
        <location evidence="1">Nucleus</location>
    </subcellularLocation>
</comment>
<keyword evidence="2" id="KW-0805">Transcription regulation</keyword>
<dbReference type="InterPro" id="IPR002100">
    <property type="entry name" value="TF_MADSbox"/>
</dbReference>
<evidence type="ECO:0000256" key="2">
    <source>
        <dbReference type="ARBA" id="ARBA00023015"/>
    </source>
</evidence>
<keyword evidence="9" id="KW-1185">Reference proteome</keyword>
<organism evidence="8 9">
    <name type="scientific">Morella rubra</name>
    <name type="common">Chinese bayberry</name>
    <dbReference type="NCBI Taxonomy" id="262757"/>
    <lineage>
        <taxon>Eukaryota</taxon>
        <taxon>Viridiplantae</taxon>
        <taxon>Streptophyta</taxon>
        <taxon>Embryophyta</taxon>
        <taxon>Tracheophyta</taxon>
        <taxon>Spermatophyta</taxon>
        <taxon>Magnoliopsida</taxon>
        <taxon>eudicotyledons</taxon>
        <taxon>Gunneridae</taxon>
        <taxon>Pentapetalae</taxon>
        <taxon>rosids</taxon>
        <taxon>fabids</taxon>
        <taxon>Fagales</taxon>
        <taxon>Myricaceae</taxon>
        <taxon>Morella</taxon>
    </lineage>
</organism>
<dbReference type="GO" id="GO:0000977">
    <property type="term" value="F:RNA polymerase II transcription regulatory region sequence-specific DNA binding"/>
    <property type="evidence" value="ECO:0007669"/>
    <property type="project" value="InterPro"/>
</dbReference>
<evidence type="ECO:0000256" key="3">
    <source>
        <dbReference type="ARBA" id="ARBA00023125"/>
    </source>
</evidence>
<dbReference type="InterPro" id="IPR036879">
    <property type="entry name" value="TF_MADSbox_sf"/>
</dbReference>
<comment type="caution">
    <text evidence="8">The sequence shown here is derived from an EMBL/GenBank/DDBJ whole genome shotgun (WGS) entry which is preliminary data.</text>
</comment>
<dbReference type="GO" id="GO:0045944">
    <property type="term" value="P:positive regulation of transcription by RNA polymerase II"/>
    <property type="evidence" value="ECO:0007669"/>
    <property type="project" value="InterPro"/>
</dbReference>
<feature type="domain" description="MADS-box" evidence="6">
    <location>
        <begin position="1"/>
        <end position="61"/>
    </location>
</feature>
<gene>
    <name evidence="8" type="ORF">CJ030_MR2G016159</name>
</gene>
<dbReference type="CDD" id="cd00265">
    <property type="entry name" value="MADS_MEF2_like"/>
    <property type="match status" value="1"/>
</dbReference>
<evidence type="ECO:0000259" key="6">
    <source>
        <dbReference type="PROSITE" id="PS50066"/>
    </source>
</evidence>
<evidence type="ECO:0000256" key="4">
    <source>
        <dbReference type="ARBA" id="ARBA00023163"/>
    </source>
</evidence>
<dbReference type="OrthoDB" id="1898716at2759"/>
<dbReference type="GO" id="GO:0005634">
    <property type="term" value="C:nucleus"/>
    <property type="evidence" value="ECO:0007669"/>
    <property type="project" value="UniProtKB-SubCell"/>
</dbReference>
<dbReference type="PROSITE" id="PS51297">
    <property type="entry name" value="K_BOX"/>
    <property type="match status" value="1"/>
</dbReference>
<accession>A0A6A1WF09</accession>
<evidence type="ECO:0000313" key="8">
    <source>
        <dbReference type="EMBL" id="KAB1222278.1"/>
    </source>
</evidence>
<keyword evidence="4" id="KW-0804">Transcription</keyword>
<dbReference type="AlphaFoldDB" id="A0A6A1WF09"/>
<sequence length="252" mass="28556">MGRGRIEIRKIENLNSRQVTFSKRRSGLLKKARELSILCEAEVAVIIFSSTGKLYEFSSASMEHTLARYSRGLDLDSLEHPQDEHTTQQEQVDVNALKEELVKLRLSYLRMLGKELDGLSFNELQLLEDQLSEGVLSVKDKKDELLLEQLQKSRFQEQKVMLENEALRKQLEEVQRSSKSPFLEFSPLATRFSLTDSKDVSTSSSEENEDSDTCLHLGACRVGIGLVSVSWVIEWKQELAAGFDTANVKASK</sequence>
<keyword evidence="5" id="KW-0539">Nucleus</keyword>
<dbReference type="InterPro" id="IPR002487">
    <property type="entry name" value="TF_Kbox"/>
</dbReference>
<dbReference type="Pfam" id="PF01486">
    <property type="entry name" value="K-box"/>
    <property type="match status" value="1"/>
</dbReference>
<keyword evidence="3" id="KW-0238">DNA-binding</keyword>
<dbReference type="PROSITE" id="PS00350">
    <property type="entry name" value="MADS_BOX_1"/>
    <property type="match status" value="1"/>
</dbReference>
<dbReference type="EMBL" id="RXIC02000020">
    <property type="protein sequence ID" value="KAB1222278.1"/>
    <property type="molecule type" value="Genomic_DNA"/>
</dbReference>
<proteinExistence type="predicted"/>
<evidence type="ECO:0000259" key="7">
    <source>
        <dbReference type="PROSITE" id="PS51297"/>
    </source>
</evidence>
<evidence type="ECO:0000256" key="5">
    <source>
        <dbReference type="ARBA" id="ARBA00023242"/>
    </source>
</evidence>
<dbReference type="PRINTS" id="PR00404">
    <property type="entry name" value="MADSDOMAIN"/>
</dbReference>
<dbReference type="Proteomes" id="UP000516437">
    <property type="component" value="Chromosome 2"/>
</dbReference>
<dbReference type="GO" id="GO:0046983">
    <property type="term" value="F:protein dimerization activity"/>
    <property type="evidence" value="ECO:0007669"/>
    <property type="project" value="InterPro"/>
</dbReference>
<name>A0A6A1WF09_9ROSI</name>
<evidence type="ECO:0000313" key="9">
    <source>
        <dbReference type="Proteomes" id="UP000516437"/>
    </source>
</evidence>
<feature type="domain" description="K-box" evidence="7">
    <location>
        <begin position="87"/>
        <end position="177"/>
    </location>
</feature>
<dbReference type="InterPro" id="IPR033896">
    <property type="entry name" value="MEF2-like_N"/>
</dbReference>
<dbReference type="GO" id="GO:0003700">
    <property type="term" value="F:DNA-binding transcription factor activity"/>
    <property type="evidence" value="ECO:0007669"/>
    <property type="project" value="InterPro"/>
</dbReference>
<reference evidence="8 9" key="1">
    <citation type="journal article" date="2019" name="Plant Biotechnol. J.">
        <title>The red bayberry genome and genetic basis of sex determination.</title>
        <authorList>
            <person name="Jia H.M."/>
            <person name="Jia H.J."/>
            <person name="Cai Q.L."/>
            <person name="Wang Y."/>
            <person name="Zhao H.B."/>
            <person name="Yang W.F."/>
            <person name="Wang G.Y."/>
            <person name="Li Y.H."/>
            <person name="Zhan D.L."/>
            <person name="Shen Y.T."/>
            <person name="Niu Q.F."/>
            <person name="Chang L."/>
            <person name="Qiu J."/>
            <person name="Zhao L."/>
            <person name="Xie H.B."/>
            <person name="Fu W.Y."/>
            <person name="Jin J."/>
            <person name="Li X.W."/>
            <person name="Jiao Y."/>
            <person name="Zhou C.C."/>
            <person name="Tu T."/>
            <person name="Chai C.Y."/>
            <person name="Gao J.L."/>
            <person name="Fan L.J."/>
            <person name="van de Weg E."/>
            <person name="Wang J.Y."/>
            <person name="Gao Z.S."/>
        </authorList>
    </citation>
    <scope>NUCLEOTIDE SEQUENCE [LARGE SCALE GENOMIC DNA]</scope>
    <source>
        <tissue evidence="8">Leaves</tissue>
    </source>
</reference>
<dbReference type="Gene3D" id="3.40.1810.10">
    <property type="entry name" value="Transcription factor, MADS-box"/>
    <property type="match status" value="1"/>
</dbReference>
<dbReference type="SUPFAM" id="SSF55455">
    <property type="entry name" value="SRF-like"/>
    <property type="match status" value="1"/>
</dbReference>
<dbReference type="Pfam" id="PF00319">
    <property type="entry name" value="SRF-TF"/>
    <property type="match status" value="1"/>
</dbReference>
<dbReference type="PANTHER" id="PTHR48019">
    <property type="entry name" value="SERUM RESPONSE FACTOR HOMOLOG"/>
    <property type="match status" value="1"/>
</dbReference>
<dbReference type="PROSITE" id="PS50066">
    <property type="entry name" value="MADS_BOX_2"/>
    <property type="match status" value="1"/>
</dbReference>
<evidence type="ECO:0000256" key="1">
    <source>
        <dbReference type="ARBA" id="ARBA00004123"/>
    </source>
</evidence>
<protein>
    <submittedName>
        <fullName evidence="8">Agamous-like MADS-box protein AGL18</fullName>
    </submittedName>
</protein>
<dbReference type="InterPro" id="IPR050142">
    <property type="entry name" value="MADS-box/MEF2_TF"/>
</dbReference>
<dbReference type="FunFam" id="3.40.1810.10:FF:000003">
    <property type="entry name" value="MADS-box transcription factor MADS-MC"/>
    <property type="match status" value="1"/>
</dbReference>
<dbReference type="SMART" id="SM00432">
    <property type="entry name" value="MADS"/>
    <property type="match status" value="1"/>
</dbReference>